<protein>
    <submittedName>
        <fullName evidence="1">Uncharacterized protein</fullName>
    </submittedName>
</protein>
<evidence type="ECO:0000313" key="2">
    <source>
        <dbReference type="Proteomes" id="UP000003009"/>
    </source>
</evidence>
<comment type="caution">
    <text evidence="1">The sequence shown here is derived from an EMBL/GenBank/DDBJ whole genome shotgun (WGS) entry which is preliminary data.</text>
</comment>
<gene>
    <name evidence="1" type="ORF">GCWU000324_00438</name>
</gene>
<proteinExistence type="predicted"/>
<dbReference type="AlphaFoldDB" id="C4GHV0"/>
<dbReference type="Proteomes" id="UP000003009">
    <property type="component" value="Unassembled WGS sequence"/>
</dbReference>
<organism evidence="1 2">
    <name type="scientific">Kingella oralis ATCC 51147</name>
    <dbReference type="NCBI Taxonomy" id="629741"/>
    <lineage>
        <taxon>Bacteria</taxon>
        <taxon>Pseudomonadati</taxon>
        <taxon>Pseudomonadota</taxon>
        <taxon>Betaproteobacteria</taxon>
        <taxon>Neisseriales</taxon>
        <taxon>Neisseriaceae</taxon>
        <taxon>Kingella</taxon>
    </lineage>
</organism>
<keyword evidence="2" id="KW-1185">Reference proteome</keyword>
<accession>C4GHV0</accession>
<sequence>MAGWQHRHDADAPLLAGCAKVSGCIVMGSLKTNRCALRAAMSFQAAYCLNK</sequence>
<reference evidence="1" key="1">
    <citation type="submission" date="2009-04" db="EMBL/GenBank/DDBJ databases">
        <authorList>
            <person name="Weinstock G."/>
            <person name="Sodergren E."/>
            <person name="Clifton S."/>
            <person name="Fulton L."/>
            <person name="Fulton B."/>
            <person name="Courtney L."/>
            <person name="Fronick C."/>
            <person name="Harrison M."/>
            <person name="Strong C."/>
            <person name="Farmer C."/>
            <person name="Delahaunty K."/>
            <person name="Markovic C."/>
            <person name="Hall O."/>
            <person name="Minx P."/>
            <person name="Tomlinson C."/>
            <person name="Mitreva M."/>
            <person name="Nelson J."/>
            <person name="Hou S."/>
            <person name="Wollam A."/>
            <person name="Pepin K.H."/>
            <person name="Johnson M."/>
            <person name="Bhonagiri V."/>
            <person name="Nash W.E."/>
            <person name="Warren W."/>
            <person name="Chinwalla A."/>
            <person name="Mardis E.R."/>
            <person name="Wilson R.K."/>
        </authorList>
    </citation>
    <scope>NUCLEOTIDE SEQUENCE [LARGE SCALE GENOMIC DNA]</scope>
    <source>
        <strain evidence="1">ATCC 51147</strain>
    </source>
</reference>
<dbReference type="HOGENOM" id="CLU_3099783_0_0_4"/>
<name>C4GHV0_9NEIS</name>
<evidence type="ECO:0000313" key="1">
    <source>
        <dbReference type="EMBL" id="EEP68538.1"/>
    </source>
</evidence>
<dbReference type="EMBL" id="ACJW02000002">
    <property type="protein sequence ID" value="EEP68538.1"/>
    <property type="molecule type" value="Genomic_DNA"/>
</dbReference>
<dbReference type="STRING" id="629741.GCWU000324_00438"/>